<dbReference type="RefSeq" id="WP_066427796.1">
    <property type="nucleotide sequence ID" value="NZ_CP014227.1"/>
</dbReference>
<dbReference type="Proteomes" id="UP000215539">
    <property type="component" value="Chromosome 1"/>
</dbReference>
<gene>
    <name evidence="2" type="ORF">AXF12_01005</name>
    <name evidence="3" type="ORF">SAMEA44541418_01562</name>
</gene>
<proteinExistence type="predicted"/>
<dbReference type="KEGG" id="chg:AXF12_01005"/>
<name>A0AAX2H048_9FLAO</name>
<feature type="domain" description="NTF2 fold immunity protein" evidence="1">
    <location>
        <begin position="25"/>
        <end position="111"/>
    </location>
</feature>
<accession>A0AAX2H048</accession>
<organism evidence="3 5">
    <name type="scientific">Capnocytophaga haemolytica</name>
    <dbReference type="NCBI Taxonomy" id="45243"/>
    <lineage>
        <taxon>Bacteria</taxon>
        <taxon>Pseudomonadati</taxon>
        <taxon>Bacteroidota</taxon>
        <taxon>Flavobacteriia</taxon>
        <taxon>Flavobacteriales</taxon>
        <taxon>Flavobacteriaceae</taxon>
        <taxon>Capnocytophaga</taxon>
    </lineage>
</organism>
<evidence type="ECO:0000313" key="2">
    <source>
        <dbReference type="EMBL" id="AMD84236.1"/>
    </source>
</evidence>
<evidence type="ECO:0000313" key="3">
    <source>
        <dbReference type="EMBL" id="SNV12408.1"/>
    </source>
</evidence>
<dbReference type="InterPro" id="IPR028049">
    <property type="entry name" value="Imm-NTF2"/>
</dbReference>
<keyword evidence="4" id="KW-1185">Reference proteome</keyword>
<dbReference type="Proteomes" id="UP000065822">
    <property type="component" value="Chromosome"/>
</dbReference>
<evidence type="ECO:0000313" key="5">
    <source>
        <dbReference type="Proteomes" id="UP000215539"/>
    </source>
</evidence>
<reference evidence="3 5" key="2">
    <citation type="submission" date="2017-06" db="EMBL/GenBank/DDBJ databases">
        <authorList>
            <consortium name="Pathogen Informatics"/>
        </authorList>
    </citation>
    <scope>NUCLEOTIDE SEQUENCE [LARGE SCALE GENOMIC DNA]</scope>
    <source>
        <strain evidence="3 5">NCTC12947</strain>
    </source>
</reference>
<evidence type="ECO:0000313" key="4">
    <source>
        <dbReference type="Proteomes" id="UP000065822"/>
    </source>
</evidence>
<evidence type="ECO:0000259" key="1">
    <source>
        <dbReference type="Pfam" id="PF15655"/>
    </source>
</evidence>
<dbReference type="EMBL" id="LT906449">
    <property type="protein sequence ID" value="SNV12408.1"/>
    <property type="molecule type" value="Genomic_DNA"/>
</dbReference>
<dbReference type="Pfam" id="PF15655">
    <property type="entry name" value="Imm-NTF2"/>
    <property type="match status" value="1"/>
</dbReference>
<dbReference type="EMBL" id="CP014227">
    <property type="protein sequence ID" value="AMD84236.1"/>
    <property type="molecule type" value="Genomic_DNA"/>
</dbReference>
<sequence length="115" mass="13963">MHIAITIKQENWLLMNWWGGALIPIYDRYITDKLRKRSRIVKGMHYGFPPYFDTDLENIDEVIVKEHKAEVSSLLTYKGKPRQRKYFLIKDGERWLLDSIKERYLNETEWRTMNV</sequence>
<protein>
    <recommendedName>
        <fullName evidence="1">NTF2 fold immunity protein domain-containing protein</fullName>
    </recommendedName>
</protein>
<reference evidence="2 4" key="1">
    <citation type="submission" date="2016-02" db="EMBL/GenBank/DDBJ databases">
        <authorList>
            <person name="Holder M.E."/>
            <person name="Ajami N.J."/>
            <person name="Petrosino J.F."/>
        </authorList>
    </citation>
    <scope>NUCLEOTIDE SEQUENCE [LARGE SCALE GENOMIC DNA]</scope>
    <source>
        <strain evidence="2 4">CCUG 32990</strain>
    </source>
</reference>
<dbReference type="AlphaFoldDB" id="A0AAX2H048"/>